<name>A0A540X2V1_9BACT</name>
<evidence type="ECO:0000256" key="1">
    <source>
        <dbReference type="SAM" id="MobiDB-lite"/>
    </source>
</evidence>
<reference evidence="3 4" key="1">
    <citation type="submission" date="2019-06" db="EMBL/GenBank/DDBJ databases">
        <authorList>
            <person name="Livingstone P."/>
            <person name="Whitworth D."/>
        </authorList>
    </citation>
    <scope>NUCLEOTIDE SEQUENCE [LARGE SCALE GENOMIC DNA]</scope>
    <source>
        <strain evidence="3 4">AM401</strain>
    </source>
</reference>
<evidence type="ECO:0000313" key="4">
    <source>
        <dbReference type="Proteomes" id="UP000315369"/>
    </source>
</evidence>
<comment type="caution">
    <text evidence="3">The sequence shown here is derived from an EMBL/GenBank/DDBJ whole genome shotgun (WGS) entry which is preliminary data.</text>
</comment>
<accession>A0A540X2V1</accession>
<evidence type="ECO:0000313" key="3">
    <source>
        <dbReference type="EMBL" id="TQF15589.1"/>
    </source>
</evidence>
<evidence type="ECO:0000256" key="2">
    <source>
        <dbReference type="SAM" id="SignalP"/>
    </source>
</evidence>
<feature type="chain" id="PRO_5021742828" description="Lipoprotein" evidence="2">
    <location>
        <begin position="20"/>
        <end position="203"/>
    </location>
</feature>
<dbReference type="Proteomes" id="UP000315369">
    <property type="component" value="Unassembled WGS sequence"/>
</dbReference>
<dbReference type="RefSeq" id="WP_141642743.1">
    <property type="nucleotide sequence ID" value="NZ_VIFM01000040.1"/>
</dbReference>
<organism evidence="3 4">
    <name type="scientific">Myxococcus llanfairpwllgwyngyllgogerychwyrndrobwllllantysiliogogogochensis</name>
    <dbReference type="NCBI Taxonomy" id="2590453"/>
    <lineage>
        <taxon>Bacteria</taxon>
        <taxon>Pseudomonadati</taxon>
        <taxon>Myxococcota</taxon>
        <taxon>Myxococcia</taxon>
        <taxon>Myxococcales</taxon>
        <taxon>Cystobacterineae</taxon>
        <taxon>Myxococcaceae</taxon>
        <taxon>Myxococcus</taxon>
    </lineage>
</organism>
<protein>
    <recommendedName>
        <fullName evidence="5">Lipoprotein</fullName>
    </recommendedName>
</protein>
<dbReference type="PROSITE" id="PS51257">
    <property type="entry name" value="PROKAR_LIPOPROTEIN"/>
    <property type="match status" value="1"/>
</dbReference>
<keyword evidence="4" id="KW-1185">Reference proteome</keyword>
<feature type="signal peptide" evidence="2">
    <location>
        <begin position="1"/>
        <end position="19"/>
    </location>
</feature>
<dbReference type="EMBL" id="VIFM01000040">
    <property type="protein sequence ID" value="TQF15589.1"/>
    <property type="molecule type" value="Genomic_DNA"/>
</dbReference>
<evidence type="ECO:0008006" key="5">
    <source>
        <dbReference type="Google" id="ProtNLM"/>
    </source>
</evidence>
<dbReference type="OrthoDB" id="10001366at2"/>
<dbReference type="AlphaFoldDB" id="A0A540X2V1"/>
<feature type="region of interest" description="Disordered" evidence="1">
    <location>
        <begin position="19"/>
        <end position="45"/>
    </location>
</feature>
<gene>
    <name evidence="3" type="ORF">FJV41_12815</name>
</gene>
<keyword evidence="2" id="KW-0732">Signal</keyword>
<sequence>MLRSRLLMAVALLALSACGESDSKSPEEPGYVEPPDDNQPDHRPNVTGTYDVTGTLGTELNGRTDFTPIRDVVRIDATHSVRSRVHVHLNDMNCGTGILATMTSETTFNINEGSCPLPPESGCTSTVRFNGGSGSRPVNGALQLGLQGQLEVRCGSQSASARLSLDVSGSRTGQDLPDTRAQVLALGADLASALRRLEQDVRP</sequence>
<proteinExistence type="predicted"/>